<protein>
    <submittedName>
        <fullName evidence="2">Uncharacterized protein</fullName>
    </submittedName>
</protein>
<evidence type="ECO:0000256" key="1">
    <source>
        <dbReference type="SAM" id="MobiDB-lite"/>
    </source>
</evidence>
<feature type="region of interest" description="Disordered" evidence="1">
    <location>
        <begin position="1"/>
        <end position="40"/>
    </location>
</feature>
<feature type="compositionally biased region" description="Basic and acidic residues" evidence="1">
    <location>
        <begin position="1"/>
        <end position="17"/>
    </location>
</feature>
<organism evidence="2 3">
    <name type="scientific">Ataeniobius toweri</name>
    <dbReference type="NCBI Taxonomy" id="208326"/>
    <lineage>
        <taxon>Eukaryota</taxon>
        <taxon>Metazoa</taxon>
        <taxon>Chordata</taxon>
        <taxon>Craniata</taxon>
        <taxon>Vertebrata</taxon>
        <taxon>Euteleostomi</taxon>
        <taxon>Actinopterygii</taxon>
        <taxon>Neopterygii</taxon>
        <taxon>Teleostei</taxon>
        <taxon>Neoteleostei</taxon>
        <taxon>Acanthomorphata</taxon>
        <taxon>Ovalentaria</taxon>
        <taxon>Atherinomorphae</taxon>
        <taxon>Cyprinodontiformes</taxon>
        <taxon>Goodeidae</taxon>
        <taxon>Ataeniobius</taxon>
    </lineage>
</organism>
<evidence type="ECO:0000313" key="2">
    <source>
        <dbReference type="EMBL" id="MED6234399.1"/>
    </source>
</evidence>
<name>A0ABU7A9X1_9TELE</name>
<feature type="non-terminal residue" evidence="2">
    <location>
        <position position="93"/>
    </location>
</feature>
<proteinExistence type="predicted"/>
<sequence length="93" mass="10402">MEDTRKVICVSETEKQSGESAGEDALVEDQNKQRAVGRPREVRGSVMCVQTQSDNSKMHRQSQVCTATKDALFSKKTTHSAVHPLLCSNWRHT</sequence>
<gene>
    <name evidence="2" type="ORF">ATANTOWER_028706</name>
</gene>
<evidence type="ECO:0000313" key="3">
    <source>
        <dbReference type="Proteomes" id="UP001345963"/>
    </source>
</evidence>
<dbReference type="EMBL" id="JAHUTI010007262">
    <property type="protein sequence ID" value="MED6234399.1"/>
    <property type="molecule type" value="Genomic_DNA"/>
</dbReference>
<dbReference type="Proteomes" id="UP001345963">
    <property type="component" value="Unassembled WGS sequence"/>
</dbReference>
<reference evidence="2 3" key="1">
    <citation type="submission" date="2021-07" db="EMBL/GenBank/DDBJ databases">
        <authorList>
            <person name="Palmer J.M."/>
        </authorList>
    </citation>
    <scope>NUCLEOTIDE SEQUENCE [LARGE SCALE GENOMIC DNA]</scope>
    <source>
        <strain evidence="2 3">AT_MEX2019</strain>
        <tissue evidence="2">Muscle</tissue>
    </source>
</reference>
<keyword evidence="3" id="KW-1185">Reference proteome</keyword>
<comment type="caution">
    <text evidence="2">The sequence shown here is derived from an EMBL/GenBank/DDBJ whole genome shotgun (WGS) entry which is preliminary data.</text>
</comment>
<accession>A0ABU7A9X1</accession>